<sequence length="127" mass="13916">MCIARLNKCKILSTFVNAAIFPLPAGFKASFWSAKIPPPPAAAANNIGSIPMESLCLMIWEGIYLVNKRGSTAAGARPFSRIDVQSGRSFLLANMRQSSNLLKENRWIKRDKFEPGQKTPVIHTGGL</sequence>
<dbReference type="AlphaFoldDB" id="A0A915JMM6"/>
<dbReference type="Proteomes" id="UP000887565">
    <property type="component" value="Unplaced"/>
</dbReference>
<keyword evidence="1" id="KW-1185">Reference proteome</keyword>
<name>A0A915JMM6_ROMCU</name>
<protein>
    <submittedName>
        <fullName evidence="2">Uncharacterized protein</fullName>
    </submittedName>
</protein>
<organism evidence="1 2">
    <name type="scientific">Romanomermis culicivorax</name>
    <name type="common">Nematode worm</name>
    <dbReference type="NCBI Taxonomy" id="13658"/>
    <lineage>
        <taxon>Eukaryota</taxon>
        <taxon>Metazoa</taxon>
        <taxon>Ecdysozoa</taxon>
        <taxon>Nematoda</taxon>
        <taxon>Enoplea</taxon>
        <taxon>Dorylaimia</taxon>
        <taxon>Mermithida</taxon>
        <taxon>Mermithoidea</taxon>
        <taxon>Mermithidae</taxon>
        <taxon>Romanomermis</taxon>
    </lineage>
</organism>
<evidence type="ECO:0000313" key="2">
    <source>
        <dbReference type="WBParaSite" id="nRc.2.0.1.t27430-RA"/>
    </source>
</evidence>
<reference evidence="2" key="1">
    <citation type="submission" date="2022-11" db="UniProtKB">
        <authorList>
            <consortium name="WormBaseParasite"/>
        </authorList>
    </citation>
    <scope>IDENTIFICATION</scope>
</reference>
<proteinExistence type="predicted"/>
<evidence type="ECO:0000313" key="1">
    <source>
        <dbReference type="Proteomes" id="UP000887565"/>
    </source>
</evidence>
<dbReference type="WBParaSite" id="nRc.2.0.1.t27430-RA">
    <property type="protein sequence ID" value="nRc.2.0.1.t27430-RA"/>
    <property type="gene ID" value="nRc.2.0.1.g27430"/>
</dbReference>
<accession>A0A915JMM6</accession>